<gene>
    <name evidence="1" type="ORF">GUJ93_ZPchr0011g28027</name>
</gene>
<evidence type="ECO:0000313" key="2">
    <source>
        <dbReference type="Proteomes" id="UP000729402"/>
    </source>
</evidence>
<sequence>MRWLQPPPFTLTAAAAALAGSRCSCRPCWLPLQPPPSLALVDPRCNRRPRGKGELSACVSAQQRQRQICSMVVAKACG</sequence>
<dbReference type="Proteomes" id="UP000729402">
    <property type="component" value="Unassembled WGS sequence"/>
</dbReference>
<name>A0A8J5WHM5_ZIZPA</name>
<comment type="caution">
    <text evidence="1">The sequence shown here is derived from an EMBL/GenBank/DDBJ whole genome shotgun (WGS) entry which is preliminary data.</text>
</comment>
<dbReference type="AlphaFoldDB" id="A0A8J5WHM5"/>
<accession>A0A8J5WHM5</accession>
<dbReference type="EMBL" id="JAAALK010000081">
    <property type="protein sequence ID" value="KAG8089479.1"/>
    <property type="molecule type" value="Genomic_DNA"/>
</dbReference>
<reference evidence="1" key="1">
    <citation type="journal article" date="2021" name="bioRxiv">
        <title>Whole Genome Assembly and Annotation of Northern Wild Rice, Zizania palustris L., Supports a Whole Genome Duplication in the Zizania Genus.</title>
        <authorList>
            <person name="Haas M."/>
            <person name="Kono T."/>
            <person name="Macchietto M."/>
            <person name="Millas R."/>
            <person name="McGilp L."/>
            <person name="Shao M."/>
            <person name="Duquette J."/>
            <person name="Hirsch C.N."/>
            <person name="Kimball J."/>
        </authorList>
    </citation>
    <scope>NUCLEOTIDE SEQUENCE</scope>
    <source>
        <tissue evidence="1">Fresh leaf tissue</tissue>
    </source>
</reference>
<keyword evidence="2" id="KW-1185">Reference proteome</keyword>
<evidence type="ECO:0000313" key="1">
    <source>
        <dbReference type="EMBL" id="KAG8089479.1"/>
    </source>
</evidence>
<protein>
    <submittedName>
        <fullName evidence="1">Uncharacterized protein</fullName>
    </submittedName>
</protein>
<proteinExistence type="predicted"/>
<organism evidence="1 2">
    <name type="scientific">Zizania palustris</name>
    <name type="common">Northern wild rice</name>
    <dbReference type="NCBI Taxonomy" id="103762"/>
    <lineage>
        <taxon>Eukaryota</taxon>
        <taxon>Viridiplantae</taxon>
        <taxon>Streptophyta</taxon>
        <taxon>Embryophyta</taxon>
        <taxon>Tracheophyta</taxon>
        <taxon>Spermatophyta</taxon>
        <taxon>Magnoliopsida</taxon>
        <taxon>Liliopsida</taxon>
        <taxon>Poales</taxon>
        <taxon>Poaceae</taxon>
        <taxon>BOP clade</taxon>
        <taxon>Oryzoideae</taxon>
        <taxon>Oryzeae</taxon>
        <taxon>Zizaniinae</taxon>
        <taxon>Zizania</taxon>
    </lineage>
</organism>
<reference evidence="1" key="2">
    <citation type="submission" date="2021-02" db="EMBL/GenBank/DDBJ databases">
        <authorList>
            <person name="Kimball J.A."/>
            <person name="Haas M.W."/>
            <person name="Macchietto M."/>
            <person name="Kono T."/>
            <person name="Duquette J."/>
            <person name="Shao M."/>
        </authorList>
    </citation>
    <scope>NUCLEOTIDE SEQUENCE</scope>
    <source>
        <tissue evidence="1">Fresh leaf tissue</tissue>
    </source>
</reference>